<keyword evidence="5" id="KW-1185">Reference proteome</keyword>
<organism evidence="4 5">
    <name type="scientific">Candidatus Magnetominusculus xianensis</name>
    <dbReference type="NCBI Taxonomy" id="1748249"/>
    <lineage>
        <taxon>Bacteria</taxon>
        <taxon>Pseudomonadati</taxon>
        <taxon>Nitrospirota</taxon>
        <taxon>Nitrospiria</taxon>
        <taxon>Nitrospirales</taxon>
        <taxon>Nitrospiraceae</taxon>
        <taxon>Candidatus Magnetominusculus</taxon>
    </lineage>
</organism>
<feature type="domain" description="Smf/DprA SLOG" evidence="2">
    <location>
        <begin position="80"/>
        <end position="288"/>
    </location>
</feature>
<dbReference type="Pfam" id="PF02481">
    <property type="entry name" value="DNA_processg_A"/>
    <property type="match status" value="1"/>
</dbReference>
<evidence type="ECO:0000256" key="1">
    <source>
        <dbReference type="ARBA" id="ARBA00006525"/>
    </source>
</evidence>
<feature type="domain" description="DprA winged helix" evidence="3">
    <location>
        <begin position="307"/>
        <end position="359"/>
    </location>
</feature>
<dbReference type="NCBIfam" id="TIGR00732">
    <property type="entry name" value="dprA"/>
    <property type="match status" value="1"/>
</dbReference>
<dbReference type="EMBL" id="LNQR01000006">
    <property type="protein sequence ID" value="KWT94359.1"/>
    <property type="molecule type" value="Genomic_DNA"/>
</dbReference>
<evidence type="ECO:0000313" key="4">
    <source>
        <dbReference type="EMBL" id="KWT94359.1"/>
    </source>
</evidence>
<sequence length="364" mass="39680">MQEELRYLLALSSIPVIGPGTTRKLLKAFGEPKNIFRASLKALLQVEGVGKGRAQGIVNFTAWDETDKVIEKCEKTGIKILHYEDAGFPSLLKEVPDHPLILFVKGQIRQEDRYAIAIVGTRKASHYGISVAERFTDELTAMGFTIVSGMARGIDSVAHKKAIQNNASTIAVLGSGVDVVYPPESAWLYKRIAEEGAVVSEFLPGTKPLRENFPVRNRLISGLSLGVLVVEASQRSGALITAEFALEQGREVFAVPGNIMSSSFVGTHSLIQKGAKLVQSASDIVEELRHILKGFVKSKAGIEKGIALDAEEKRLYEFISHEPIHIDEIIRKSGVASNEALTLLLGLEIKGVVRQIDGKKFQLA</sequence>
<dbReference type="Gene3D" id="1.10.10.10">
    <property type="entry name" value="Winged helix-like DNA-binding domain superfamily/Winged helix DNA-binding domain"/>
    <property type="match status" value="1"/>
</dbReference>
<dbReference type="PANTHER" id="PTHR43022:SF1">
    <property type="entry name" value="PROTEIN SMF"/>
    <property type="match status" value="1"/>
</dbReference>
<dbReference type="RefSeq" id="WP_085050778.1">
    <property type="nucleotide sequence ID" value="NZ_LNQR01000006.1"/>
</dbReference>
<evidence type="ECO:0000313" key="5">
    <source>
        <dbReference type="Proteomes" id="UP000060487"/>
    </source>
</evidence>
<dbReference type="SUPFAM" id="SSF102405">
    <property type="entry name" value="MCP/YpsA-like"/>
    <property type="match status" value="1"/>
</dbReference>
<dbReference type="Pfam" id="PF17782">
    <property type="entry name" value="WHD_DprA"/>
    <property type="match status" value="1"/>
</dbReference>
<dbReference type="Gene3D" id="3.40.50.450">
    <property type="match status" value="1"/>
</dbReference>
<gene>
    <name evidence="4" type="ORF">ASN18_0244</name>
</gene>
<comment type="caution">
    <text evidence="4">The sequence shown here is derived from an EMBL/GenBank/DDBJ whole genome shotgun (WGS) entry which is preliminary data.</text>
</comment>
<name>A0ABR5SL92_9BACT</name>
<dbReference type="InterPro" id="IPR057666">
    <property type="entry name" value="DrpA_SLOG"/>
</dbReference>
<comment type="similarity">
    <text evidence="1">Belongs to the DprA/Smf family.</text>
</comment>
<dbReference type="PANTHER" id="PTHR43022">
    <property type="entry name" value="PROTEIN SMF"/>
    <property type="match status" value="1"/>
</dbReference>
<dbReference type="InterPro" id="IPR010994">
    <property type="entry name" value="RuvA_2-like"/>
</dbReference>
<proteinExistence type="inferred from homology"/>
<evidence type="ECO:0000259" key="3">
    <source>
        <dbReference type="Pfam" id="PF17782"/>
    </source>
</evidence>
<dbReference type="Pfam" id="PF14520">
    <property type="entry name" value="HHH_5"/>
    <property type="match status" value="1"/>
</dbReference>
<dbReference type="InterPro" id="IPR036388">
    <property type="entry name" value="WH-like_DNA-bd_sf"/>
</dbReference>
<reference evidence="4 5" key="1">
    <citation type="submission" date="2015-11" db="EMBL/GenBank/DDBJ databases">
        <authorList>
            <person name="Lin W."/>
        </authorList>
    </citation>
    <scope>NUCLEOTIDE SEQUENCE [LARGE SCALE GENOMIC DNA]</scope>
    <source>
        <strain evidence="4 5">HCH-1</strain>
    </source>
</reference>
<dbReference type="SUPFAM" id="SSF47781">
    <property type="entry name" value="RuvA domain 2-like"/>
    <property type="match status" value="1"/>
</dbReference>
<dbReference type="Proteomes" id="UP000060487">
    <property type="component" value="Unassembled WGS sequence"/>
</dbReference>
<evidence type="ECO:0000259" key="2">
    <source>
        <dbReference type="Pfam" id="PF02481"/>
    </source>
</evidence>
<dbReference type="InterPro" id="IPR003488">
    <property type="entry name" value="DprA"/>
</dbReference>
<accession>A0ABR5SL92</accession>
<protein>
    <submittedName>
        <fullName evidence="4">DNA processing protein DprA</fullName>
    </submittedName>
</protein>
<dbReference type="InterPro" id="IPR041614">
    <property type="entry name" value="DprA_WH"/>
</dbReference>